<evidence type="ECO:0000256" key="2">
    <source>
        <dbReference type="SAM" id="MobiDB-lite"/>
    </source>
</evidence>
<protein>
    <submittedName>
        <fullName evidence="3">Uncharacterized protein</fullName>
    </submittedName>
</protein>
<feature type="compositionally biased region" description="Polar residues" evidence="2">
    <location>
        <begin position="311"/>
        <end position="320"/>
    </location>
</feature>
<feature type="compositionally biased region" description="Low complexity" evidence="2">
    <location>
        <begin position="335"/>
        <end position="345"/>
    </location>
</feature>
<reference evidence="3 4" key="1">
    <citation type="submission" date="2015-01" db="EMBL/GenBank/DDBJ databases">
        <title>The Genome Sequence of Ochroconis gallopava CBS43764.</title>
        <authorList>
            <consortium name="The Broad Institute Genomics Platform"/>
            <person name="Cuomo C."/>
            <person name="de Hoog S."/>
            <person name="Gorbushina A."/>
            <person name="Stielow B."/>
            <person name="Teixiera M."/>
            <person name="Abouelleil A."/>
            <person name="Chapman S.B."/>
            <person name="Priest M."/>
            <person name="Young S.K."/>
            <person name="Wortman J."/>
            <person name="Nusbaum C."/>
            <person name="Birren B."/>
        </authorList>
    </citation>
    <scope>NUCLEOTIDE SEQUENCE [LARGE SCALE GENOMIC DNA]</scope>
    <source>
        <strain evidence="3 4">CBS 43764</strain>
    </source>
</reference>
<dbReference type="HOGENOM" id="CLU_018105_0_1_1"/>
<dbReference type="GeneID" id="27309253"/>
<feature type="region of interest" description="Disordered" evidence="2">
    <location>
        <begin position="459"/>
        <end position="483"/>
    </location>
</feature>
<gene>
    <name evidence="3" type="ORF">PV09_01280</name>
</gene>
<feature type="coiled-coil region" evidence="1">
    <location>
        <begin position="113"/>
        <end position="241"/>
    </location>
</feature>
<keyword evidence="1" id="KW-0175">Coiled coil</keyword>
<name>A0A0D2BAL2_9PEZI</name>
<dbReference type="EMBL" id="KN847531">
    <property type="protein sequence ID" value="KIW08364.1"/>
    <property type="molecule type" value="Genomic_DNA"/>
</dbReference>
<feature type="compositionally biased region" description="Basic residues" evidence="2">
    <location>
        <begin position="322"/>
        <end position="332"/>
    </location>
</feature>
<accession>A0A0D2BAL2</accession>
<dbReference type="VEuPathDB" id="FungiDB:PV09_01280"/>
<evidence type="ECO:0000313" key="3">
    <source>
        <dbReference type="EMBL" id="KIW08364.1"/>
    </source>
</evidence>
<feature type="compositionally biased region" description="Polar residues" evidence="2">
    <location>
        <begin position="394"/>
        <end position="403"/>
    </location>
</feature>
<keyword evidence="4" id="KW-1185">Reference proteome</keyword>
<dbReference type="STRING" id="253628.A0A0D2BAL2"/>
<dbReference type="InParanoid" id="A0A0D2BAL2"/>
<organism evidence="3 4">
    <name type="scientific">Verruconis gallopava</name>
    <dbReference type="NCBI Taxonomy" id="253628"/>
    <lineage>
        <taxon>Eukaryota</taxon>
        <taxon>Fungi</taxon>
        <taxon>Dikarya</taxon>
        <taxon>Ascomycota</taxon>
        <taxon>Pezizomycotina</taxon>
        <taxon>Dothideomycetes</taxon>
        <taxon>Pleosporomycetidae</taxon>
        <taxon>Venturiales</taxon>
        <taxon>Sympoventuriaceae</taxon>
        <taxon>Verruconis</taxon>
    </lineage>
</organism>
<evidence type="ECO:0000313" key="4">
    <source>
        <dbReference type="Proteomes" id="UP000053259"/>
    </source>
</evidence>
<dbReference type="Proteomes" id="UP000053259">
    <property type="component" value="Unassembled WGS sequence"/>
</dbReference>
<feature type="region of interest" description="Disordered" evidence="2">
    <location>
        <begin position="1"/>
        <end position="103"/>
    </location>
</feature>
<feature type="region of interest" description="Disordered" evidence="2">
    <location>
        <begin position="249"/>
        <end position="291"/>
    </location>
</feature>
<dbReference type="RefSeq" id="XP_016218233.1">
    <property type="nucleotide sequence ID" value="XM_016354138.1"/>
</dbReference>
<dbReference type="OrthoDB" id="5404651at2759"/>
<feature type="compositionally biased region" description="Basic and acidic residues" evidence="2">
    <location>
        <begin position="404"/>
        <end position="413"/>
    </location>
</feature>
<sequence length="500" mass="54354">MSNGPNGSLQPALIPESPPLAPRSIGAEPSATSLGPRLDRSKYASPAPPATSSITPPPSSQVPQLAKHVLRTPSPPTSQLTSPPPTNRPFSYSQGFTPVNDLPSADEVRNASVEDLRNMVESLSIALREARASAAHFKLQHNMLLIDSTEATKRMEVELQLTQREVEVLQEAEERRRQDYISPAQQAGTAALIEDLNRQCLLLHSENEQLRTSLARTVQSLEDTENVLASLREENSRLRHRIRTNREHMNGILDSVSDGSPRSLFGTPHRPSYHTTPRHPPPSRPAMSQPREPGAFEALLLADKVLNSQETVTAPSTPKSTPLKHRLGHTRNTHSLSSLPSTPSRRPVPHQSALRTPPHLTTIQEPPSVGQPHTPHYSHANPTASANRRRASSDSTITASSVDENTKEHYGRSDDEDIPPSQASQIAASMLRKTPKSSGMQGKLTQTRIIGRVTKPNISESEKRRLTSFGGDMGSPSKKGRVGAGVAVGLGIGLPGERRD</sequence>
<evidence type="ECO:0000256" key="1">
    <source>
        <dbReference type="SAM" id="Coils"/>
    </source>
</evidence>
<proteinExistence type="predicted"/>
<feature type="region of interest" description="Disordered" evidence="2">
    <location>
        <begin position="311"/>
        <end position="421"/>
    </location>
</feature>
<dbReference type="AlphaFoldDB" id="A0A0D2BAL2"/>
<feature type="compositionally biased region" description="Polar residues" evidence="2">
    <location>
        <begin position="88"/>
        <end position="97"/>
    </location>
</feature>